<accession>A0A412IS21</accession>
<feature type="transmembrane region" description="Helical" evidence="13">
    <location>
        <begin position="397"/>
        <end position="418"/>
    </location>
</feature>
<keyword evidence="5" id="KW-0813">Transport</keyword>
<evidence type="ECO:0000256" key="5">
    <source>
        <dbReference type="ARBA" id="ARBA00022448"/>
    </source>
</evidence>
<evidence type="ECO:0000313" key="14">
    <source>
        <dbReference type="EMBL" id="RGS42897.1"/>
    </source>
</evidence>
<dbReference type="GO" id="GO:0015297">
    <property type="term" value="F:antiporter activity"/>
    <property type="evidence" value="ECO:0007669"/>
    <property type="project" value="UniProtKB-KW"/>
</dbReference>
<dbReference type="GO" id="GO:0006811">
    <property type="term" value="P:monoatomic ion transport"/>
    <property type="evidence" value="ECO:0007669"/>
    <property type="project" value="UniProtKB-KW"/>
</dbReference>
<dbReference type="OrthoDB" id="9780160at2"/>
<organism evidence="14 15">
    <name type="scientific">Coprococcus eutactus</name>
    <dbReference type="NCBI Taxonomy" id="33043"/>
    <lineage>
        <taxon>Bacteria</taxon>
        <taxon>Bacillati</taxon>
        <taxon>Bacillota</taxon>
        <taxon>Clostridia</taxon>
        <taxon>Lachnospirales</taxon>
        <taxon>Lachnospiraceae</taxon>
        <taxon>Coprococcus</taxon>
    </lineage>
</organism>
<proteinExistence type="inferred from homology"/>
<keyword evidence="11 13" id="KW-0472">Membrane</keyword>
<dbReference type="PIRSF" id="PIRSF006603">
    <property type="entry name" value="DinF"/>
    <property type="match status" value="1"/>
</dbReference>
<feature type="transmembrane region" description="Helical" evidence="13">
    <location>
        <begin position="20"/>
        <end position="43"/>
    </location>
</feature>
<dbReference type="InterPro" id="IPR002528">
    <property type="entry name" value="MATE_fam"/>
</dbReference>
<keyword evidence="7" id="KW-1003">Cell membrane</keyword>
<keyword evidence="6" id="KW-0050">Antiport</keyword>
<evidence type="ECO:0000256" key="6">
    <source>
        <dbReference type="ARBA" id="ARBA00022449"/>
    </source>
</evidence>
<dbReference type="GO" id="GO:0005886">
    <property type="term" value="C:plasma membrane"/>
    <property type="evidence" value="ECO:0007669"/>
    <property type="project" value="UniProtKB-SubCell"/>
</dbReference>
<comment type="similarity">
    <text evidence="3">Belongs to the multi antimicrobial extrusion (MATE) (TC 2.A.66.1) family.</text>
</comment>
<dbReference type="GO" id="GO:0042910">
    <property type="term" value="F:xenobiotic transmembrane transporter activity"/>
    <property type="evidence" value="ECO:0007669"/>
    <property type="project" value="InterPro"/>
</dbReference>
<evidence type="ECO:0000256" key="3">
    <source>
        <dbReference type="ARBA" id="ARBA00010199"/>
    </source>
</evidence>
<dbReference type="EMBL" id="QRVK01000014">
    <property type="protein sequence ID" value="RGS42897.1"/>
    <property type="molecule type" value="Genomic_DNA"/>
</dbReference>
<evidence type="ECO:0000256" key="7">
    <source>
        <dbReference type="ARBA" id="ARBA00022475"/>
    </source>
</evidence>
<dbReference type="PANTHER" id="PTHR43298">
    <property type="entry name" value="MULTIDRUG RESISTANCE PROTEIN NORM-RELATED"/>
    <property type="match status" value="1"/>
</dbReference>
<feature type="transmembrane region" description="Helical" evidence="13">
    <location>
        <begin position="424"/>
        <end position="449"/>
    </location>
</feature>
<sequence>MGSAAMGFVKNDKKVTWKEFARMLAVLAVPIAMQNLLATTASMVDTIMIGSEGEIAVAAVGVCAQIGSLLFSTYWGFVSCSLLFMSQYWGAKDPEGMNKAFGLAIICAGIFGIAFAVVTVVAPGWILGIYTDKVEIIALAKPYMRIVGWSYPLQVFAAIITALLKSTERVKVPLVCSIISLLLNFCINFVLIYGRFGAPKMGVAGAAIGTLVSGIVNIALLILYLAKSRHEIKFSARKAFDIDMGFVKSYASKAFPIVCNEILYGVGQMIINVVMGHQSDSAIAAMAAFRVCEGFVYAFFGGLANASSVAVGNEVGAGNLDRGLSYAKRAALVCPAITFTIVLITMLLHNPLFGLFGLGAEAMMYTKYMLIIYLFFGAVRTCCYIQNECFRAGGEAIVGTVMEISGLMLFSVPATWVAGMVLKLPFLAVFSFVYTDELLRFVILTPYLLKGRWIKPMTGPGRAALDEFRGRMKRNKHRAR</sequence>
<gene>
    <name evidence="14" type="ORF">DWX94_07230</name>
</gene>
<evidence type="ECO:0000256" key="13">
    <source>
        <dbReference type="SAM" id="Phobius"/>
    </source>
</evidence>
<keyword evidence="8 13" id="KW-0812">Transmembrane</keyword>
<keyword evidence="10" id="KW-0406">Ion transport</keyword>
<dbReference type="Pfam" id="PF01554">
    <property type="entry name" value="MatE"/>
    <property type="match status" value="2"/>
</dbReference>
<dbReference type="InterPro" id="IPR048279">
    <property type="entry name" value="MdtK-like"/>
</dbReference>
<dbReference type="InterPro" id="IPR050222">
    <property type="entry name" value="MATE_MdtK"/>
</dbReference>
<protein>
    <recommendedName>
        <fullName evidence="4">Probable multidrug resistance protein NorM</fullName>
    </recommendedName>
    <alternativeName>
        <fullName evidence="12">Multidrug-efflux transporter</fullName>
    </alternativeName>
</protein>
<evidence type="ECO:0000256" key="12">
    <source>
        <dbReference type="ARBA" id="ARBA00031636"/>
    </source>
</evidence>
<evidence type="ECO:0000256" key="8">
    <source>
        <dbReference type="ARBA" id="ARBA00022692"/>
    </source>
</evidence>
<evidence type="ECO:0000256" key="9">
    <source>
        <dbReference type="ARBA" id="ARBA00022989"/>
    </source>
</evidence>
<dbReference type="AlphaFoldDB" id="A0A412IS21"/>
<name>A0A412IS21_9FIRM</name>
<comment type="caution">
    <text evidence="14">The sequence shown here is derived from an EMBL/GenBank/DDBJ whole genome shotgun (WGS) entry which is preliminary data.</text>
</comment>
<feature type="transmembrane region" description="Helical" evidence="13">
    <location>
        <begin position="330"/>
        <end position="348"/>
    </location>
</feature>
<feature type="transmembrane region" description="Helical" evidence="13">
    <location>
        <begin position="146"/>
        <end position="164"/>
    </location>
</feature>
<evidence type="ECO:0000256" key="1">
    <source>
        <dbReference type="ARBA" id="ARBA00003408"/>
    </source>
</evidence>
<evidence type="ECO:0000256" key="2">
    <source>
        <dbReference type="ARBA" id="ARBA00004651"/>
    </source>
</evidence>
<feature type="transmembrane region" description="Helical" evidence="13">
    <location>
        <begin position="368"/>
        <end position="385"/>
    </location>
</feature>
<evidence type="ECO:0000256" key="10">
    <source>
        <dbReference type="ARBA" id="ARBA00023065"/>
    </source>
</evidence>
<evidence type="ECO:0000256" key="11">
    <source>
        <dbReference type="ARBA" id="ARBA00023136"/>
    </source>
</evidence>
<feature type="transmembrane region" description="Helical" evidence="13">
    <location>
        <begin position="176"/>
        <end position="196"/>
    </location>
</feature>
<dbReference type="PANTHER" id="PTHR43298:SF2">
    <property type="entry name" value="FMN_FAD EXPORTER YEEO-RELATED"/>
    <property type="match status" value="1"/>
</dbReference>
<comment type="function">
    <text evidence="1">Multidrug efflux pump.</text>
</comment>
<evidence type="ECO:0000256" key="4">
    <source>
        <dbReference type="ARBA" id="ARBA00020268"/>
    </source>
</evidence>
<evidence type="ECO:0000313" key="15">
    <source>
        <dbReference type="Proteomes" id="UP000283295"/>
    </source>
</evidence>
<dbReference type="NCBIfam" id="TIGR00797">
    <property type="entry name" value="matE"/>
    <property type="match status" value="1"/>
</dbReference>
<feature type="transmembrane region" description="Helical" evidence="13">
    <location>
        <begin position="202"/>
        <end position="226"/>
    </location>
</feature>
<feature type="transmembrane region" description="Helical" evidence="13">
    <location>
        <begin position="100"/>
        <end position="126"/>
    </location>
</feature>
<feature type="transmembrane region" description="Helical" evidence="13">
    <location>
        <begin position="55"/>
        <end position="88"/>
    </location>
</feature>
<dbReference type="Proteomes" id="UP000283295">
    <property type="component" value="Unassembled WGS sequence"/>
</dbReference>
<comment type="subcellular location">
    <subcellularLocation>
        <location evidence="2">Cell membrane</location>
        <topology evidence="2">Multi-pass membrane protein</topology>
    </subcellularLocation>
</comment>
<reference evidence="14 15" key="1">
    <citation type="submission" date="2018-08" db="EMBL/GenBank/DDBJ databases">
        <title>A genome reference for cultivated species of the human gut microbiota.</title>
        <authorList>
            <person name="Zou Y."/>
            <person name="Xue W."/>
            <person name="Luo G."/>
        </authorList>
    </citation>
    <scope>NUCLEOTIDE SEQUENCE [LARGE SCALE GENOMIC DNA]</scope>
    <source>
        <strain evidence="14 15">AF22-21</strain>
    </source>
</reference>
<keyword evidence="9 13" id="KW-1133">Transmembrane helix</keyword>